<sequence length="75" mass="8980">MNEKSKILDLIYLLRKDLDHIELDIDKPDPKKLSFQKAWSTAVEMDQDLGELTEELLRLYLKESKARRELRKHEV</sequence>
<proteinExistence type="predicted"/>
<organism evidence="1 2">
    <name type="scientific">Lactobacillus paragasseri JV-V03</name>
    <dbReference type="NCBI Taxonomy" id="525326"/>
    <lineage>
        <taxon>Bacteria</taxon>
        <taxon>Bacillati</taxon>
        <taxon>Bacillota</taxon>
        <taxon>Bacilli</taxon>
        <taxon>Lactobacillales</taxon>
        <taxon>Lactobacillaceae</taxon>
        <taxon>Lactobacillus</taxon>
    </lineage>
</organism>
<evidence type="ECO:0000313" key="2">
    <source>
        <dbReference type="Proteomes" id="UP000003672"/>
    </source>
</evidence>
<dbReference type="EMBL" id="ACGO02000001">
    <property type="protein sequence ID" value="EFJ70520.1"/>
    <property type="molecule type" value="Genomic_DNA"/>
</dbReference>
<dbReference type="AlphaFoldDB" id="A0AA86ZXI4"/>
<accession>A0AA86ZXI4</accession>
<dbReference type="RefSeq" id="WP_003649142.1">
    <property type="nucleotide sequence ID" value="NZ_CP040500.1"/>
</dbReference>
<name>A0AA86ZXI4_9LACO</name>
<evidence type="ECO:0000313" key="1">
    <source>
        <dbReference type="EMBL" id="EFJ70520.1"/>
    </source>
</evidence>
<reference evidence="1 2" key="1">
    <citation type="submission" date="2010-06" db="EMBL/GenBank/DDBJ databases">
        <authorList>
            <person name="Muzny D."/>
            <person name="Qin X."/>
            <person name="Buhay C."/>
            <person name="Dugan-Rocha S."/>
            <person name="Ding Y."/>
            <person name="Chen G."/>
            <person name="Hawes A."/>
            <person name="Holder M."/>
            <person name="Jhangiani S."/>
            <person name="Johnson A."/>
            <person name="Khan Z."/>
            <person name="Li Z."/>
            <person name="Liu W."/>
            <person name="Liu X."/>
            <person name="Perez L."/>
            <person name="Shen H."/>
            <person name="Wang Q."/>
            <person name="Watt J."/>
            <person name="Xi L."/>
            <person name="Xin Y."/>
            <person name="Zhou J."/>
            <person name="Deng J."/>
            <person name="Jiang H."/>
            <person name="Liu Y."/>
            <person name="Qu J."/>
            <person name="Song X.-Z."/>
            <person name="Zhang L."/>
            <person name="Villasana D."/>
            <person name="Johnson A."/>
            <person name="Liu J."/>
            <person name="Liyanage D."/>
            <person name="Lorensuhewa L."/>
            <person name="Robinson T."/>
            <person name="Song A."/>
            <person name="Song B.-B."/>
            <person name="Dinh H."/>
            <person name="Thornton R."/>
            <person name="Coyle M."/>
            <person name="Francisco L."/>
            <person name="Jackson L."/>
            <person name="Javaid M."/>
            <person name="Korchina V."/>
            <person name="Kovar C."/>
            <person name="Mata R."/>
            <person name="Mathew T."/>
            <person name="Ngo R."/>
            <person name="Nguyen L."/>
            <person name="Nguyen N."/>
            <person name="Okwuonu G."/>
            <person name="Ongeri F."/>
            <person name="Pham C."/>
            <person name="Simmons D."/>
            <person name="Wilczek-Boney K."/>
            <person name="Hale W."/>
            <person name="Jakkamsetti A."/>
            <person name="Pham P."/>
            <person name="Ruth R."/>
            <person name="San Lucas F."/>
            <person name="Warren J."/>
            <person name="Zhang J."/>
            <person name="Zhao Z."/>
            <person name="Zhou C."/>
            <person name="Zhu D."/>
            <person name="Lee S."/>
            <person name="Bess C."/>
            <person name="Blankenburg K."/>
            <person name="Forbes L."/>
            <person name="Fu Q."/>
            <person name="Gubbala S."/>
            <person name="Hirani K."/>
            <person name="Jayaseelan J.C."/>
            <person name="Lara F."/>
            <person name="Munidasa M."/>
            <person name="Palculict T."/>
            <person name="Patil S."/>
            <person name="Pu L.-L."/>
            <person name="Saada N."/>
            <person name="Tang L."/>
            <person name="Weissenberger G."/>
            <person name="Zhu Y."/>
            <person name="Hemphill L."/>
            <person name="Shang Y."/>
            <person name="Youmans B."/>
            <person name="Ayvaz T."/>
            <person name="Ross M."/>
            <person name="Santibanez J."/>
            <person name="Aqrawi P."/>
            <person name="Gross S."/>
            <person name="Joshi V."/>
            <person name="Fowler G."/>
            <person name="Nazareth L."/>
            <person name="Reid J."/>
            <person name="Worley K."/>
            <person name="Petrosino J."/>
            <person name="Highlander S."/>
            <person name="Gibbs R."/>
        </authorList>
    </citation>
    <scope>NUCLEOTIDE SEQUENCE [LARGE SCALE GENOMIC DNA]</scope>
    <source>
        <strain evidence="1 2">JV-V03</strain>
    </source>
</reference>
<comment type="caution">
    <text evidence="1">The sequence shown here is derived from an EMBL/GenBank/DDBJ whole genome shotgun (WGS) entry which is preliminary data.</text>
</comment>
<protein>
    <submittedName>
        <fullName evidence="1">Uncharacterized protein</fullName>
    </submittedName>
</protein>
<gene>
    <name evidence="1" type="ORF">HMPREF0514_10964</name>
</gene>
<dbReference type="Proteomes" id="UP000003672">
    <property type="component" value="Unassembled WGS sequence"/>
</dbReference>